<keyword evidence="2" id="KW-0805">Transcription regulation</keyword>
<comment type="similarity">
    <text evidence="1">Belongs to the SorC transcriptional regulatory family.</text>
</comment>
<reference evidence="6 8" key="1">
    <citation type="journal article" date="2014" name="BMC Genomics">
        <title>The genome of the intracellular bacterium of the coastal bivalve, Solemya velum: a blueprint for thriving in and out of symbiosis.</title>
        <authorList>
            <person name="Dmytrenko O."/>
            <person name="Russell S.L."/>
            <person name="Loo W.T."/>
            <person name="Fontanez K.M."/>
            <person name="Liao L."/>
            <person name="Roeselers G."/>
            <person name="Sharma R."/>
            <person name="Stewart F.J."/>
            <person name="Newton I.L."/>
            <person name="Woyke T."/>
            <person name="Wu D."/>
            <person name="Lang J.M."/>
            <person name="Eisen J.A."/>
            <person name="Cavanaugh C.M."/>
        </authorList>
    </citation>
    <scope>NUCLEOTIDE SEQUENCE [LARGE SCALE GENOMIC DNA]</scope>
    <source>
        <strain evidence="6 8">WH</strain>
    </source>
</reference>
<dbReference type="InterPro" id="IPR037171">
    <property type="entry name" value="NagB/RpiA_transferase-like"/>
</dbReference>
<dbReference type="Proteomes" id="UP000190962">
    <property type="component" value="Unassembled WGS sequence"/>
</dbReference>
<evidence type="ECO:0000313" key="8">
    <source>
        <dbReference type="Proteomes" id="UP000030856"/>
    </source>
</evidence>
<evidence type="ECO:0000256" key="4">
    <source>
        <dbReference type="ARBA" id="ARBA00023163"/>
    </source>
</evidence>
<dbReference type="GO" id="GO:0003677">
    <property type="term" value="F:DNA binding"/>
    <property type="evidence" value="ECO:0007669"/>
    <property type="project" value="UniProtKB-KW"/>
</dbReference>
<evidence type="ECO:0000313" key="9">
    <source>
        <dbReference type="Proteomes" id="UP000190962"/>
    </source>
</evidence>
<organism evidence="6 8">
    <name type="scientific">Solemya velum gill symbiont</name>
    <dbReference type="NCBI Taxonomy" id="2340"/>
    <lineage>
        <taxon>Bacteria</taxon>
        <taxon>Pseudomonadati</taxon>
        <taxon>Pseudomonadota</taxon>
        <taxon>Gammaproteobacteria</taxon>
        <taxon>sulfur-oxidizing symbionts</taxon>
    </lineage>
</organism>
<dbReference type="PANTHER" id="PTHR34294:SF1">
    <property type="entry name" value="TRANSCRIPTIONAL REGULATOR LSRR"/>
    <property type="match status" value="1"/>
</dbReference>
<dbReference type="EMBL" id="MPNX01000008">
    <property type="protein sequence ID" value="OOY35007.1"/>
    <property type="molecule type" value="Genomic_DNA"/>
</dbReference>
<comment type="caution">
    <text evidence="6">The sequence shown here is derived from an EMBL/GenBank/DDBJ whole genome shotgun (WGS) entry which is preliminary data.</text>
</comment>
<keyword evidence="8" id="KW-1185">Reference proteome</keyword>
<gene>
    <name evidence="7" type="ORF">BOV88_06725</name>
    <name evidence="6" type="ORF">JV46_03980</name>
</gene>
<protein>
    <submittedName>
        <fullName evidence="6 7">Transcriptional regulator</fullName>
    </submittedName>
</protein>
<dbReference type="InterPro" id="IPR007324">
    <property type="entry name" value="Sugar-bd_dom_put"/>
</dbReference>
<dbReference type="AlphaFoldDB" id="A0A0B0H739"/>
<accession>A0A0B0H739</accession>
<feature type="domain" description="Sugar-binding" evidence="5">
    <location>
        <begin position="63"/>
        <end position="316"/>
    </location>
</feature>
<name>A0A0B0H739_SOVGS</name>
<dbReference type="EMBL" id="JRAA01000002">
    <property type="protein sequence ID" value="KHF24895.1"/>
    <property type="molecule type" value="Genomic_DNA"/>
</dbReference>
<dbReference type="Pfam" id="PF04198">
    <property type="entry name" value="Sugar-bind"/>
    <property type="match status" value="1"/>
</dbReference>
<dbReference type="InterPro" id="IPR036388">
    <property type="entry name" value="WH-like_DNA-bd_sf"/>
</dbReference>
<evidence type="ECO:0000256" key="1">
    <source>
        <dbReference type="ARBA" id="ARBA00010466"/>
    </source>
</evidence>
<proteinExistence type="inferred from homology"/>
<sequence length="317" mass="34061">MAKRSKSGQDRLDDAARAGWLYYVAHNNQDEVAEKMGISRQSAQRLVSLAMRERLIKVRLDHPIAHCMELAQQLTEKYGLESCEVTLSDPTSDDPAIGIAEVAANQMERYFKSKEPIVMALGTGRELREAVKQLTPMNCPQHKVVSLVGNLAPDGSASFNDVIMRLGETIKAPHYPMAVPVVATSSKERDIFCAQKPIKSNIALAKSADVAFVGIGEINEAPPMLTDGFITQTELDGLIAAGAIGEVVGWAFDNDGTIIKGETNSRVASVQLEQPPSCHTIGVARGNNKLPAIQAALAGRWITGLITDESTATALVG</sequence>
<dbReference type="GO" id="GO:0030246">
    <property type="term" value="F:carbohydrate binding"/>
    <property type="evidence" value="ECO:0007669"/>
    <property type="project" value="InterPro"/>
</dbReference>
<keyword evidence="4" id="KW-0804">Transcription</keyword>
<evidence type="ECO:0000259" key="5">
    <source>
        <dbReference type="Pfam" id="PF04198"/>
    </source>
</evidence>
<dbReference type="InterPro" id="IPR051054">
    <property type="entry name" value="SorC_transcr_regulators"/>
</dbReference>
<dbReference type="STRING" id="2340.JV46_03980"/>
<evidence type="ECO:0000313" key="6">
    <source>
        <dbReference type="EMBL" id="KHF24895.1"/>
    </source>
</evidence>
<dbReference type="PATRIC" id="fig|2340.3.peg.1533"/>
<evidence type="ECO:0000256" key="3">
    <source>
        <dbReference type="ARBA" id="ARBA00023125"/>
    </source>
</evidence>
<dbReference type="SUPFAM" id="SSF100950">
    <property type="entry name" value="NagB/RpiA/CoA transferase-like"/>
    <property type="match status" value="1"/>
</dbReference>
<dbReference type="Proteomes" id="UP000030856">
    <property type="component" value="Unassembled WGS sequence"/>
</dbReference>
<evidence type="ECO:0000313" key="7">
    <source>
        <dbReference type="EMBL" id="OOY35007.1"/>
    </source>
</evidence>
<keyword evidence="3 7" id="KW-0238">DNA-binding</keyword>
<dbReference type="Gene3D" id="1.10.10.10">
    <property type="entry name" value="Winged helix-like DNA-binding domain superfamily/Winged helix DNA-binding domain"/>
    <property type="match status" value="1"/>
</dbReference>
<dbReference type="eggNOG" id="COG2390">
    <property type="taxonomic scope" value="Bacteria"/>
</dbReference>
<evidence type="ECO:0000256" key="2">
    <source>
        <dbReference type="ARBA" id="ARBA00023015"/>
    </source>
</evidence>
<dbReference type="PANTHER" id="PTHR34294">
    <property type="entry name" value="TRANSCRIPTIONAL REGULATOR-RELATED"/>
    <property type="match status" value="1"/>
</dbReference>
<reference evidence="7 9" key="2">
    <citation type="submission" date="2016-11" db="EMBL/GenBank/DDBJ databases">
        <title>Mixed transmission modes and dynamic genome evolution in an obligate animal-bacterial symbiosis.</title>
        <authorList>
            <person name="Russell S.L."/>
            <person name="Corbett-Detig R.B."/>
            <person name="Cavanaugh C.M."/>
        </authorList>
    </citation>
    <scope>NUCLEOTIDE SEQUENCE [LARGE SCALE GENOMIC DNA]</scope>
    <source>
        <strain evidence="7">MA-KB16</strain>
    </source>
</reference>
<dbReference type="GeneID" id="86992366"/>
<dbReference type="Gene3D" id="3.40.50.1360">
    <property type="match status" value="1"/>
</dbReference>
<dbReference type="RefSeq" id="WP_043117122.1">
    <property type="nucleotide sequence ID" value="NZ_JRAA01000002.1"/>
</dbReference>